<reference evidence="2" key="1">
    <citation type="journal article" date="2019" name="MBio">
        <title>Virus Genomes from Deep Sea Sediments Expand the Ocean Megavirome and Support Independent Origins of Viral Gigantism.</title>
        <authorList>
            <person name="Backstrom D."/>
            <person name="Yutin N."/>
            <person name="Jorgensen S.L."/>
            <person name="Dharamshi J."/>
            <person name="Homa F."/>
            <person name="Zaremba-Niedwiedzka K."/>
            <person name="Spang A."/>
            <person name="Wolf Y.I."/>
            <person name="Koonin E.V."/>
            <person name="Ettema T.J."/>
        </authorList>
    </citation>
    <scope>NUCLEOTIDE SEQUENCE</scope>
</reference>
<protein>
    <recommendedName>
        <fullName evidence="3">Transmembrane protein</fullName>
    </recommendedName>
</protein>
<proteinExistence type="predicted"/>
<feature type="transmembrane region" description="Helical" evidence="1">
    <location>
        <begin position="55"/>
        <end position="74"/>
    </location>
</feature>
<evidence type="ECO:0000313" key="2">
    <source>
        <dbReference type="EMBL" id="QBK85321.1"/>
    </source>
</evidence>
<evidence type="ECO:0000256" key="1">
    <source>
        <dbReference type="SAM" id="Phobius"/>
    </source>
</evidence>
<keyword evidence="1" id="KW-1133">Transmembrane helix</keyword>
<dbReference type="EMBL" id="MK500316">
    <property type="protein sequence ID" value="QBK85321.1"/>
    <property type="molecule type" value="Genomic_DNA"/>
</dbReference>
<organism evidence="2">
    <name type="scientific">Iridovirus LCIVAC01</name>
    <dbReference type="NCBI Taxonomy" id="2506607"/>
    <lineage>
        <taxon>Viruses</taxon>
        <taxon>Varidnaviria</taxon>
        <taxon>Bamfordvirae</taxon>
        <taxon>Nucleocytoviricota</taxon>
        <taxon>Megaviricetes</taxon>
        <taxon>Pimascovirales</taxon>
        <taxon>Pimascovirales incertae sedis</taxon>
        <taxon>Iridoviridae</taxon>
    </lineage>
</organism>
<evidence type="ECO:0008006" key="3">
    <source>
        <dbReference type="Google" id="ProtNLM"/>
    </source>
</evidence>
<keyword evidence="1" id="KW-0472">Membrane</keyword>
<keyword evidence="1" id="KW-0812">Transmembrane</keyword>
<name>A0A481YQ35_9VIRU</name>
<sequence>MATLVKNKKNLCAFIALACLLAAIGLAITSAISYPKLGDSATDALKKTTDVQKYQNLAMVLVVASISFYLACGVM</sequence>
<accession>A0A481YQ35</accession>
<gene>
    <name evidence="2" type="ORF">LCIVAC01_01300</name>
</gene>